<keyword evidence="3" id="KW-1185">Reference proteome</keyword>
<dbReference type="AlphaFoldDB" id="A0AAE1KH24"/>
<dbReference type="EMBL" id="JAWQEG010002006">
    <property type="protein sequence ID" value="KAK3875151.1"/>
    <property type="molecule type" value="Genomic_DNA"/>
</dbReference>
<accession>A0AAE1KH24</accession>
<dbReference type="Proteomes" id="UP001286313">
    <property type="component" value="Unassembled WGS sequence"/>
</dbReference>
<protein>
    <submittedName>
        <fullName evidence="2">Uncharacterized protein</fullName>
    </submittedName>
</protein>
<sequence length="79" mass="9046">MAEVEWGEKKGEVMERRRGGGRKEHEKREMSILNGCQQRSVSKLYQEEVSVWRSVSRKGCQSARGVRQRVVSAVVPLDT</sequence>
<organism evidence="2 3">
    <name type="scientific">Petrolisthes cinctipes</name>
    <name type="common">Flat porcelain crab</name>
    <dbReference type="NCBI Taxonomy" id="88211"/>
    <lineage>
        <taxon>Eukaryota</taxon>
        <taxon>Metazoa</taxon>
        <taxon>Ecdysozoa</taxon>
        <taxon>Arthropoda</taxon>
        <taxon>Crustacea</taxon>
        <taxon>Multicrustacea</taxon>
        <taxon>Malacostraca</taxon>
        <taxon>Eumalacostraca</taxon>
        <taxon>Eucarida</taxon>
        <taxon>Decapoda</taxon>
        <taxon>Pleocyemata</taxon>
        <taxon>Anomura</taxon>
        <taxon>Galatheoidea</taxon>
        <taxon>Porcellanidae</taxon>
        <taxon>Petrolisthes</taxon>
    </lineage>
</organism>
<name>A0AAE1KH24_PETCI</name>
<feature type="region of interest" description="Disordered" evidence="1">
    <location>
        <begin position="1"/>
        <end position="29"/>
    </location>
</feature>
<evidence type="ECO:0000313" key="2">
    <source>
        <dbReference type="EMBL" id="KAK3875151.1"/>
    </source>
</evidence>
<comment type="caution">
    <text evidence="2">The sequence shown here is derived from an EMBL/GenBank/DDBJ whole genome shotgun (WGS) entry which is preliminary data.</text>
</comment>
<evidence type="ECO:0000256" key="1">
    <source>
        <dbReference type="SAM" id="MobiDB-lite"/>
    </source>
</evidence>
<proteinExistence type="predicted"/>
<evidence type="ECO:0000313" key="3">
    <source>
        <dbReference type="Proteomes" id="UP001286313"/>
    </source>
</evidence>
<gene>
    <name evidence="2" type="ORF">Pcinc_019968</name>
</gene>
<reference evidence="2" key="1">
    <citation type="submission" date="2023-10" db="EMBL/GenBank/DDBJ databases">
        <title>Genome assemblies of two species of porcelain crab, Petrolisthes cinctipes and Petrolisthes manimaculis (Anomura: Porcellanidae).</title>
        <authorList>
            <person name="Angst P."/>
        </authorList>
    </citation>
    <scope>NUCLEOTIDE SEQUENCE</scope>
    <source>
        <strain evidence="2">PB745_01</strain>
        <tissue evidence="2">Gill</tissue>
    </source>
</reference>